<feature type="domain" description="HTH lysR-type" evidence="5">
    <location>
        <begin position="12"/>
        <end position="64"/>
    </location>
</feature>
<dbReference type="Gene3D" id="1.10.10.10">
    <property type="entry name" value="Winged helix-like DNA-binding domain superfamily/Winged helix DNA-binding domain"/>
    <property type="match status" value="1"/>
</dbReference>
<dbReference type="InterPro" id="IPR005119">
    <property type="entry name" value="LysR_subst-bd"/>
</dbReference>
<keyword evidence="3" id="KW-0238">DNA-binding</keyword>
<dbReference type="InterPro" id="IPR036388">
    <property type="entry name" value="WH-like_DNA-bd_sf"/>
</dbReference>
<sequence>MSRQNINRAFEMEVFIAVVTAEGFTAAAEPLGMTASAVSKLINRLETRLGTKLLHRTTRKLQLTPEGSAFHERCLRILDDIDCAEHEAAQVGSPRGRVRINSHVAFGVHYLLPRLAEFLQRFPDVQLDVTLSDIVVDLLDDRSDVAIRTGPLPDSRLTQRRLGASGLVVVASPDYLRRAGTPERPEDLHRHRRLGFNYARHVDAWPFIDGDGMHIAIAPSGDLRLGDGESMRQLALAGVGVARLARYHVGADLAAGRLVPLLENHDCGAVEDIHAVFVGPGRHVPARVRVLLDFLAERVAQDLA</sequence>
<dbReference type="FunFam" id="1.10.10.10:FF:000001">
    <property type="entry name" value="LysR family transcriptional regulator"/>
    <property type="match status" value="1"/>
</dbReference>
<reference evidence="6 7" key="1">
    <citation type="submission" date="2016-04" db="EMBL/GenBank/DDBJ databases">
        <authorList>
            <consortium name="Pathogen Informatics"/>
        </authorList>
    </citation>
    <scope>NUCLEOTIDE SEQUENCE [LARGE SCALE GENOMIC DNA]</scope>
    <source>
        <strain evidence="6 7">H050680373</strain>
    </source>
</reference>
<dbReference type="Proteomes" id="UP000076848">
    <property type="component" value="Unassembled WGS sequence"/>
</dbReference>
<dbReference type="EMBL" id="FKIF01000008">
    <property type="protein sequence ID" value="SAI72797.1"/>
    <property type="molecule type" value="Genomic_DNA"/>
</dbReference>
<proteinExistence type="inferred from homology"/>
<keyword evidence="2" id="KW-0805">Transcription regulation</keyword>
<name>A0A157SQW4_9BORD</name>
<dbReference type="OrthoDB" id="8954631at2"/>
<dbReference type="RefSeq" id="WP_066131622.1">
    <property type="nucleotide sequence ID" value="NZ_FKIF01000008.1"/>
</dbReference>
<keyword evidence="7" id="KW-1185">Reference proteome</keyword>
<dbReference type="Pfam" id="PF03466">
    <property type="entry name" value="LysR_substrate"/>
    <property type="match status" value="1"/>
</dbReference>
<dbReference type="PROSITE" id="PS50931">
    <property type="entry name" value="HTH_LYSR"/>
    <property type="match status" value="1"/>
</dbReference>
<evidence type="ECO:0000256" key="4">
    <source>
        <dbReference type="ARBA" id="ARBA00023163"/>
    </source>
</evidence>
<dbReference type="GO" id="GO:0003700">
    <property type="term" value="F:DNA-binding transcription factor activity"/>
    <property type="evidence" value="ECO:0007669"/>
    <property type="project" value="InterPro"/>
</dbReference>
<dbReference type="InterPro" id="IPR036390">
    <property type="entry name" value="WH_DNA-bd_sf"/>
</dbReference>
<evidence type="ECO:0000259" key="5">
    <source>
        <dbReference type="PROSITE" id="PS50931"/>
    </source>
</evidence>
<dbReference type="STRING" id="288768.SAMEA3906486_04277"/>
<organism evidence="6 7">
    <name type="scientific">Bordetella ansorpii</name>
    <dbReference type="NCBI Taxonomy" id="288768"/>
    <lineage>
        <taxon>Bacteria</taxon>
        <taxon>Pseudomonadati</taxon>
        <taxon>Pseudomonadota</taxon>
        <taxon>Betaproteobacteria</taxon>
        <taxon>Burkholderiales</taxon>
        <taxon>Alcaligenaceae</taxon>
        <taxon>Bordetella</taxon>
    </lineage>
</organism>
<dbReference type="PANTHER" id="PTHR30537">
    <property type="entry name" value="HTH-TYPE TRANSCRIPTIONAL REGULATOR"/>
    <property type="match status" value="1"/>
</dbReference>
<evidence type="ECO:0000256" key="1">
    <source>
        <dbReference type="ARBA" id="ARBA00009437"/>
    </source>
</evidence>
<dbReference type="Pfam" id="PF00126">
    <property type="entry name" value="HTH_1"/>
    <property type="match status" value="1"/>
</dbReference>
<protein>
    <submittedName>
        <fullName evidence="6">LysR family transcriptional regulator</fullName>
    </submittedName>
</protein>
<evidence type="ECO:0000313" key="6">
    <source>
        <dbReference type="EMBL" id="SAI72797.1"/>
    </source>
</evidence>
<dbReference type="SUPFAM" id="SSF46785">
    <property type="entry name" value="Winged helix' DNA-binding domain"/>
    <property type="match status" value="1"/>
</dbReference>
<dbReference type="SUPFAM" id="SSF53850">
    <property type="entry name" value="Periplasmic binding protein-like II"/>
    <property type="match status" value="1"/>
</dbReference>
<evidence type="ECO:0000256" key="2">
    <source>
        <dbReference type="ARBA" id="ARBA00023015"/>
    </source>
</evidence>
<dbReference type="InterPro" id="IPR058163">
    <property type="entry name" value="LysR-type_TF_proteobact-type"/>
</dbReference>
<dbReference type="Gene3D" id="3.40.190.290">
    <property type="match status" value="1"/>
</dbReference>
<comment type="similarity">
    <text evidence="1">Belongs to the LysR transcriptional regulatory family.</text>
</comment>
<dbReference type="AlphaFoldDB" id="A0A157SQW4"/>
<dbReference type="InterPro" id="IPR000847">
    <property type="entry name" value="LysR_HTH_N"/>
</dbReference>
<gene>
    <name evidence="6" type="primary">dmlR_25</name>
    <name evidence="6" type="ORF">SAMEA3906486_04277</name>
</gene>
<dbReference type="GO" id="GO:0006351">
    <property type="term" value="P:DNA-templated transcription"/>
    <property type="evidence" value="ECO:0007669"/>
    <property type="project" value="TreeGrafter"/>
</dbReference>
<keyword evidence="4" id="KW-0804">Transcription</keyword>
<evidence type="ECO:0000313" key="7">
    <source>
        <dbReference type="Proteomes" id="UP000076848"/>
    </source>
</evidence>
<dbReference type="PANTHER" id="PTHR30537:SF71">
    <property type="entry name" value="TRANSCRIPTIONAL REGULATORY PROTEIN"/>
    <property type="match status" value="1"/>
</dbReference>
<dbReference type="GO" id="GO:0043565">
    <property type="term" value="F:sequence-specific DNA binding"/>
    <property type="evidence" value="ECO:0007669"/>
    <property type="project" value="TreeGrafter"/>
</dbReference>
<accession>A0A157SQW4</accession>
<evidence type="ECO:0000256" key="3">
    <source>
        <dbReference type="ARBA" id="ARBA00023125"/>
    </source>
</evidence>